<gene>
    <name evidence="1" type="ORF">RSO01_32040</name>
</gene>
<name>A0A512NAR3_9HYPH</name>
<organism evidence="1 2">
    <name type="scientific">Reyranella soli</name>
    <dbReference type="NCBI Taxonomy" id="1230389"/>
    <lineage>
        <taxon>Bacteria</taxon>
        <taxon>Pseudomonadati</taxon>
        <taxon>Pseudomonadota</taxon>
        <taxon>Alphaproteobacteria</taxon>
        <taxon>Hyphomicrobiales</taxon>
        <taxon>Reyranellaceae</taxon>
        <taxon>Reyranella</taxon>
    </lineage>
</organism>
<dbReference type="SUPFAM" id="SSF52540">
    <property type="entry name" value="P-loop containing nucleoside triphosphate hydrolases"/>
    <property type="match status" value="1"/>
</dbReference>
<evidence type="ECO:0000313" key="1">
    <source>
        <dbReference type="EMBL" id="GEP56038.1"/>
    </source>
</evidence>
<accession>A0A512NAR3</accession>
<evidence type="ECO:0000313" key="2">
    <source>
        <dbReference type="Proteomes" id="UP000321058"/>
    </source>
</evidence>
<dbReference type="AlphaFoldDB" id="A0A512NAR3"/>
<dbReference type="EMBL" id="BKAJ01000053">
    <property type="protein sequence ID" value="GEP56038.1"/>
    <property type="molecule type" value="Genomic_DNA"/>
</dbReference>
<protein>
    <recommendedName>
        <fullName evidence="3">ABC transporter ATP-binding protein</fullName>
    </recommendedName>
</protein>
<reference evidence="1 2" key="1">
    <citation type="submission" date="2019-07" db="EMBL/GenBank/DDBJ databases">
        <title>Whole genome shotgun sequence of Reyranella soli NBRC 108950.</title>
        <authorList>
            <person name="Hosoyama A."/>
            <person name="Uohara A."/>
            <person name="Ohji S."/>
            <person name="Ichikawa N."/>
        </authorList>
    </citation>
    <scope>NUCLEOTIDE SEQUENCE [LARGE SCALE GENOMIC DNA]</scope>
    <source>
        <strain evidence="1 2">NBRC 108950</strain>
    </source>
</reference>
<evidence type="ECO:0008006" key="3">
    <source>
        <dbReference type="Google" id="ProtNLM"/>
    </source>
</evidence>
<comment type="caution">
    <text evidence="1">The sequence shown here is derived from an EMBL/GenBank/DDBJ whole genome shotgun (WGS) entry which is preliminary data.</text>
</comment>
<dbReference type="InterPro" id="IPR027417">
    <property type="entry name" value="P-loop_NTPase"/>
</dbReference>
<dbReference type="Gene3D" id="3.40.50.300">
    <property type="entry name" value="P-loop containing nucleotide triphosphate hydrolases"/>
    <property type="match status" value="1"/>
</dbReference>
<sequence length="234" mass="25485">MAARPGRSVLSLQGVALADRQFSAHTARLDLELPHGEVALVQVEDEHDAALLVDLCLGLADPGAGEVRFLGIDWATHTPRERFHRRRRIGAVMQTDVWPSHMTVLESVLVARAYHFNQPRAEVIADATELARLFGLPGLPAGRRDATPMRALVRAACVRGFLGSPDLIVVQDQVLDQSSELAVPMAQAISAACDRGATVLWITASLATQAAQFVHTNQAFRLGDHGLIRVRRSR</sequence>
<keyword evidence="2" id="KW-1185">Reference proteome</keyword>
<proteinExistence type="predicted"/>
<dbReference type="Proteomes" id="UP000321058">
    <property type="component" value="Unassembled WGS sequence"/>
</dbReference>
<dbReference type="RefSeq" id="WP_170303099.1">
    <property type="nucleotide sequence ID" value="NZ_BKAJ01000053.1"/>
</dbReference>